<proteinExistence type="predicted"/>
<dbReference type="Proteomes" id="UP000235145">
    <property type="component" value="Unassembled WGS sequence"/>
</dbReference>
<feature type="region of interest" description="Disordered" evidence="1">
    <location>
        <begin position="52"/>
        <end position="72"/>
    </location>
</feature>
<feature type="compositionally biased region" description="Polar residues" evidence="1">
    <location>
        <begin position="52"/>
        <end position="67"/>
    </location>
</feature>
<keyword evidence="3" id="KW-1185">Reference proteome</keyword>
<evidence type="ECO:0000313" key="3">
    <source>
        <dbReference type="Proteomes" id="UP000235145"/>
    </source>
</evidence>
<evidence type="ECO:0000313" key="2">
    <source>
        <dbReference type="EMBL" id="KAJ0200677.1"/>
    </source>
</evidence>
<dbReference type="EMBL" id="NBSK02000006">
    <property type="protein sequence ID" value="KAJ0200677.1"/>
    <property type="molecule type" value="Genomic_DNA"/>
</dbReference>
<reference evidence="2 3" key="1">
    <citation type="journal article" date="2017" name="Nat. Commun.">
        <title>Genome assembly with in vitro proximity ligation data and whole-genome triplication in lettuce.</title>
        <authorList>
            <person name="Reyes-Chin-Wo S."/>
            <person name="Wang Z."/>
            <person name="Yang X."/>
            <person name="Kozik A."/>
            <person name="Arikit S."/>
            <person name="Song C."/>
            <person name="Xia L."/>
            <person name="Froenicke L."/>
            <person name="Lavelle D.O."/>
            <person name="Truco M.J."/>
            <person name="Xia R."/>
            <person name="Zhu S."/>
            <person name="Xu C."/>
            <person name="Xu H."/>
            <person name="Xu X."/>
            <person name="Cox K."/>
            <person name="Korf I."/>
            <person name="Meyers B.C."/>
            <person name="Michelmore R.W."/>
        </authorList>
    </citation>
    <scope>NUCLEOTIDE SEQUENCE [LARGE SCALE GENOMIC DNA]</scope>
    <source>
        <strain evidence="3">cv. Salinas</strain>
        <tissue evidence="2">Seedlings</tissue>
    </source>
</reference>
<gene>
    <name evidence="2" type="ORF">LSAT_V11C600328020</name>
</gene>
<sequence>MKQTAKMCGGAVISDIDPFVKRSRKVNANDLWNELDTYNRFAWNIKPPSPVRNRTTMNDYTPNSNQGDVKYNDPQPSPNLFSSLIVEDLMALRNKLRNRWRKRVNLGRISTEVFAGDNGENGLLKSGTLNKAFEYGSGHTTHLKKLLKLTTKLPGESEAIRPS</sequence>
<evidence type="ECO:0000256" key="1">
    <source>
        <dbReference type="SAM" id="MobiDB-lite"/>
    </source>
</evidence>
<name>A0A9R1V5P2_LACSA</name>
<dbReference type="AlphaFoldDB" id="A0A9R1V5P2"/>
<protein>
    <submittedName>
        <fullName evidence="2">Uncharacterized protein</fullName>
    </submittedName>
</protein>
<organism evidence="2 3">
    <name type="scientific">Lactuca sativa</name>
    <name type="common">Garden lettuce</name>
    <dbReference type="NCBI Taxonomy" id="4236"/>
    <lineage>
        <taxon>Eukaryota</taxon>
        <taxon>Viridiplantae</taxon>
        <taxon>Streptophyta</taxon>
        <taxon>Embryophyta</taxon>
        <taxon>Tracheophyta</taxon>
        <taxon>Spermatophyta</taxon>
        <taxon>Magnoliopsida</taxon>
        <taxon>eudicotyledons</taxon>
        <taxon>Gunneridae</taxon>
        <taxon>Pentapetalae</taxon>
        <taxon>asterids</taxon>
        <taxon>campanulids</taxon>
        <taxon>Asterales</taxon>
        <taxon>Asteraceae</taxon>
        <taxon>Cichorioideae</taxon>
        <taxon>Cichorieae</taxon>
        <taxon>Lactucinae</taxon>
        <taxon>Lactuca</taxon>
    </lineage>
</organism>
<accession>A0A9R1V5P2</accession>
<comment type="caution">
    <text evidence="2">The sequence shown here is derived from an EMBL/GenBank/DDBJ whole genome shotgun (WGS) entry which is preliminary data.</text>
</comment>